<dbReference type="NCBIfam" id="TIGR00043">
    <property type="entry name" value="rRNA maturation RNase YbeY"/>
    <property type="match status" value="1"/>
</dbReference>
<sequence length="146" mass="16614">MVVIDVQNIQSRFSIDEIPLGEWASRALELLGRQDAELSVVVVDNGQIRDLNRTYLDRDRPTNVISFPQQEGEGPQGEHLGDVVISIEEAFQEAQESGMRLDERMLELLVHGICHLTGYNHEGVSEEMAREMEEIEDRLIREILGE</sequence>
<gene>
    <name evidence="8" type="primary">ybeY</name>
    <name evidence="8" type="ORF">SCFA_70007</name>
</gene>
<keyword evidence="6 8" id="KW-0378">Hydrolase</keyword>
<keyword evidence="4" id="KW-0479">Metal-binding</keyword>
<comment type="similarity">
    <text evidence="2">Belongs to the endoribonuclease YbeY family.</text>
</comment>
<comment type="cofactor">
    <cofactor evidence="1">
        <name>Zn(2+)</name>
        <dbReference type="ChEBI" id="CHEBI:29105"/>
    </cofactor>
</comment>
<protein>
    <submittedName>
        <fullName evidence="8">Endoribonuclease YbeY</fullName>
        <ecNumber evidence="8">3.1.-.-</ecNumber>
    </submittedName>
</protein>
<evidence type="ECO:0000256" key="1">
    <source>
        <dbReference type="ARBA" id="ARBA00001947"/>
    </source>
</evidence>
<evidence type="ECO:0000256" key="4">
    <source>
        <dbReference type="ARBA" id="ARBA00022723"/>
    </source>
</evidence>
<dbReference type="GO" id="GO:0004222">
    <property type="term" value="F:metalloendopeptidase activity"/>
    <property type="evidence" value="ECO:0007669"/>
    <property type="project" value="InterPro"/>
</dbReference>
<dbReference type="Pfam" id="PF02130">
    <property type="entry name" value="YbeY"/>
    <property type="match status" value="1"/>
</dbReference>
<dbReference type="PANTHER" id="PTHR46986:SF1">
    <property type="entry name" value="ENDORIBONUCLEASE YBEY, CHLOROPLASTIC"/>
    <property type="match status" value="1"/>
</dbReference>
<evidence type="ECO:0000256" key="3">
    <source>
        <dbReference type="ARBA" id="ARBA00022722"/>
    </source>
</evidence>
<name>A0A485MAJ8_9ZZZZ</name>
<dbReference type="EC" id="3.1.-.-" evidence="8"/>
<dbReference type="HAMAP" id="MF_00009">
    <property type="entry name" value="Endoribonucl_YbeY"/>
    <property type="match status" value="1"/>
</dbReference>
<keyword evidence="7" id="KW-0862">Zinc</keyword>
<evidence type="ECO:0000256" key="7">
    <source>
        <dbReference type="ARBA" id="ARBA00022833"/>
    </source>
</evidence>
<evidence type="ECO:0000256" key="6">
    <source>
        <dbReference type="ARBA" id="ARBA00022801"/>
    </source>
</evidence>
<dbReference type="GO" id="GO:0006364">
    <property type="term" value="P:rRNA processing"/>
    <property type="evidence" value="ECO:0007669"/>
    <property type="project" value="InterPro"/>
</dbReference>
<dbReference type="InterPro" id="IPR023091">
    <property type="entry name" value="MetalPrtase_cat_dom_sf_prd"/>
</dbReference>
<keyword evidence="3" id="KW-0540">Nuclease</keyword>
<proteinExistence type="inferred from homology"/>
<evidence type="ECO:0000256" key="2">
    <source>
        <dbReference type="ARBA" id="ARBA00010875"/>
    </source>
</evidence>
<dbReference type="GO" id="GO:0004519">
    <property type="term" value="F:endonuclease activity"/>
    <property type="evidence" value="ECO:0007669"/>
    <property type="project" value="UniProtKB-KW"/>
</dbReference>
<dbReference type="GO" id="GO:0046872">
    <property type="term" value="F:metal ion binding"/>
    <property type="evidence" value="ECO:0007669"/>
    <property type="project" value="UniProtKB-KW"/>
</dbReference>
<dbReference type="AlphaFoldDB" id="A0A485MAJ8"/>
<dbReference type="InterPro" id="IPR002036">
    <property type="entry name" value="YbeY"/>
</dbReference>
<dbReference type="PANTHER" id="PTHR46986">
    <property type="entry name" value="ENDORIBONUCLEASE YBEY, CHLOROPLASTIC"/>
    <property type="match status" value="1"/>
</dbReference>
<evidence type="ECO:0000256" key="5">
    <source>
        <dbReference type="ARBA" id="ARBA00022759"/>
    </source>
</evidence>
<evidence type="ECO:0000313" key="8">
    <source>
        <dbReference type="EMBL" id="VFU17710.1"/>
    </source>
</evidence>
<dbReference type="Gene3D" id="3.40.390.30">
    <property type="entry name" value="Metalloproteases ('zincins'), catalytic domain"/>
    <property type="match status" value="1"/>
</dbReference>
<accession>A0A485MAJ8</accession>
<dbReference type="EMBL" id="CAADRM010000136">
    <property type="protein sequence ID" value="VFU17710.1"/>
    <property type="molecule type" value="Genomic_DNA"/>
</dbReference>
<reference evidence="8" key="1">
    <citation type="submission" date="2019-03" db="EMBL/GenBank/DDBJ databases">
        <authorList>
            <person name="Hao L."/>
        </authorList>
    </citation>
    <scope>NUCLEOTIDE SEQUENCE</scope>
</reference>
<dbReference type="SUPFAM" id="SSF55486">
    <property type="entry name" value="Metalloproteases ('zincins'), catalytic domain"/>
    <property type="match status" value="1"/>
</dbReference>
<keyword evidence="5" id="KW-0255">Endonuclease</keyword>
<organism evidence="8">
    <name type="scientific">anaerobic digester metagenome</name>
    <dbReference type="NCBI Taxonomy" id="1263854"/>
    <lineage>
        <taxon>unclassified sequences</taxon>
        <taxon>metagenomes</taxon>
        <taxon>ecological metagenomes</taxon>
    </lineage>
</organism>